<dbReference type="Pfam" id="PF04738">
    <property type="entry name" value="Lant_dehydr_N"/>
    <property type="match status" value="2"/>
</dbReference>
<evidence type="ECO:0000259" key="1">
    <source>
        <dbReference type="Pfam" id="PF04738"/>
    </source>
</evidence>
<keyword evidence="4" id="KW-1185">Reference proteome</keyword>
<dbReference type="Proteomes" id="UP000291485">
    <property type="component" value="Unassembled WGS sequence"/>
</dbReference>
<comment type="caution">
    <text evidence="3">The sequence shown here is derived from an EMBL/GenBank/DDBJ whole genome shotgun (WGS) entry which is preliminary data.</text>
</comment>
<feature type="domain" description="Lantibiotic dehydratase N-terminal" evidence="1">
    <location>
        <begin position="52"/>
        <end position="248"/>
    </location>
</feature>
<feature type="domain" description="Lantibiotic dehydratase N-terminal" evidence="1">
    <location>
        <begin position="293"/>
        <end position="629"/>
    </location>
</feature>
<evidence type="ECO:0000313" key="3">
    <source>
        <dbReference type="EMBL" id="TCD12504.1"/>
    </source>
</evidence>
<reference evidence="3 4" key="1">
    <citation type="submission" date="2019-02" db="EMBL/GenBank/DDBJ databases">
        <title>Pedobacter sp. RP-3-11 sp. nov., isolated from Arctic soil.</title>
        <authorList>
            <person name="Dahal R.H."/>
        </authorList>
    </citation>
    <scope>NUCLEOTIDE SEQUENCE [LARGE SCALE GENOMIC DNA]</scope>
    <source>
        <strain evidence="3 4">RP-3-11</strain>
    </source>
</reference>
<gene>
    <name evidence="3" type="ORF">EZ449_00185</name>
</gene>
<dbReference type="AlphaFoldDB" id="A0A4R0PA00"/>
<accession>A0A4R0PA00</accession>
<sequence length="956" mass="110488">MAFLRLSDRVFKINLCNFRLTFKFMKLNIHPTVIFRTPKFSYHAELSACWEELKAAIAISSTAFYEHIKDVNADEVHQLPPKIFFTIWKYFNRAKFRPTPYGTFASFSILADAVKPSDEQIIVEENQKIRALIDWPSKNNIHFNFVELIEQNCLLFSNSSYYLALNSIRYIACTNGLFELAEIDKNDFVLAILSACLKPIRVVELVKVLGLDDDELANLYGLLQDMHELQLVFTNFDPNIIGEDYFERIGLKPEDYPAKYLIAERTVKSGHVDERLLQAVPGLVKLLQGTLPFDNKPALKQFVDKFTKKFEGKEIPLALALDPEMGVGYDELEQAGGSDDFIAQLNIKKVTEKATNDLKALLSNQLSTQYFKRGETILLNKLPLKLNEKLPTLPNSMSMIMSVVDDLIFVDQIGGSTANALGGRFSMANNEVEAYCKSIAEIEQEANPDVLFFDVAYMVETNVDNINRRKLLYQYQLSILNFDTSSDPLTLNDIQVSIQGSEVVLRSKRFNRRIVPKMASAYNYTRSDLSVFRLLCDLQQQSLQASLSLSLDNIFPDLDYYPRLQYQNLVLSASKWKIKKQDLCDLNKQFIPIDQCREYLQKLGVSQFFKAGISDQTLCFNLANDVDLQAFTQFIQKQTSIYLEEVILPNRNLVVDQYGKPYLSQFIVNLYHRDKIYRGVKEPNVKSEVKEFFPPGKEWLYFEVFCHQQRTDQILAEVIMPFLNQYQSAIKLWFFIRYSENGNHIRFRILLNDENYGQRLTSQFVDELEVYLSSGLISDIQVKTYKRELERYGADAIALIEQHFAVDSEFVLSLFETQPSDFDKYQLCAALAYNLQASGIFDRKTLTNAVRIMADIFTNEHDLDAADFKKLNGQFQLFRKSEFQALNDHQQQKFNEFSASFSSVLIKSEPEKLTKLFGDLMHMHVNRLFSKDQRTHEMIMYYFLSKDLQRQNAINC</sequence>
<evidence type="ECO:0008006" key="5">
    <source>
        <dbReference type="Google" id="ProtNLM"/>
    </source>
</evidence>
<organism evidence="3 4">
    <name type="scientific">Pedobacter frigidisoli</name>
    <dbReference type="NCBI Taxonomy" id="2530455"/>
    <lineage>
        <taxon>Bacteria</taxon>
        <taxon>Pseudomonadati</taxon>
        <taxon>Bacteroidota</taxon>
        <taxon>Sphingobacteriia</taxon>
        <taxon>Sphingobacteriales</taxon>
        <taxon>Sphingobacteriaceae</taxon>
        <taxon>Pedobacter</taxon>
    </lineage>
</organism>
<evidence type="ECO:0000259" key="2">
    <source>
        <dbReference type="Pfam" id="PF14028"/>
    </source>
</evidence>
<dbReference type="OrthoDB" id="1273722at2"/>
<proteinExistence type="predicted"/>
<name>A0A4R0PA00_9SPHI</name>
<dbReference type="Pfam" id="PF14028">
    <property type="entry name" value="Lant_dehydr_C"/>
    <property type="match status" value="1"/>
</dbReference>
<dbReference type="InterPro" id="IPR023809">
    <property type="entry name" value="Thiopep_bacteriocin_synth_dom"/>
</dbReference>
<protein>
    <recommendedName>
        <fullName evidence="5">Thiopeptide-type bacteriocin biosynthesis domain-containing protein</fullName>
    </recommendedName>
</protein>
<dbReference type="InterPro" id="IPR006827">
    <property type="entry name" value="Lant_deHydtase_N"/>
</dbReference>
<dbReference type="EMBL" id="SJSN01000001">
    <property type="protein sequence ID" value="TCD12504.1"/>
    <property type="molecule type" value="Genomic_DNA"/>
</dbReference>
<feature type="domain" description="Thiopeptide-type bacteriocin biosynthesis" evidence="2">
    <location>
        <begin position="699"/>
        <end position="946"/>
    </location>
</feature>
<evidence type="ECO:0000313" key="4">
    <source>
        <dbReference type="Proteomes" id="UP000291485"/>
    </source>
</evidence>
<dbReference type="NCBIfam" id="TIGR03891">
    <property type="entry name" value="thiopep_ocin"/>
    <property type="match status" value="1"/>
</dbReference>